<dbReference type="GO" id="GO:0046872">
    <property type="term" value="F:metal ion binding"/>
    <property type="evidence" value="ECO:0007669"/>
    <property type="project" value="UniProtKB-KW"/>
</dbReference>
<dbReference type="SUPFAM" id="SSF50974">
    <property type="entry name" value="Nitrous oxide reductase, N-terminal domain"/>
    <property type="match status" value="1"/>
</dbReference>
<evidence type="ECO:0000256" key="3">
    <source>
        <dbReference type="ARBA" id="ARBA00022729"/>
    </source>
</evidence>
<feature type="domain" description="PKD" evidence="6">
    <location>
        <begin position="596"/>
        <end position="687"/>
    </location>
</feature>
<dbReference type="Gene3D" id="1.10.760.10">
    <property type="entry name" value="Cytochrome c-like domain"/>
    <property type="match status" value="2"/>
</dbReference>
<dbReference type="InterPro" id="IPR005084">
    <property type="entry name" value="CBM6"/>
</dbReference>
<evidence type="ECO:0000256" key="2">
    <source>
        <dbReference type="ARBA" id="ARBA00022723"/>
    </source>
</evidence>
<dbReference type="InterPro" id="IPR022409">
    <property type="entry name" value="PKD/Chitinase_dom"/>
</dbReference>
<dbReference type="Gene3D" id="2.60.120.260">
    <property type="entry name" value="Galactose-binding domain-like"/>
    <property type="match status" value="1"/>
</dbReference>
<dbReference type="Gene3D" id="2.60.40.10">
    <property type="entry name" value="Immunoglobulins"/>
    <property type="match status" value="1"/>
</dbReference>
<dbReference type="InterPro" id="IPR008979">
    <property type="entry name" value="Galactose-bd-like_sf"/>
</dbReference>
<dbReference type="Gene3D" id="2.130.10.10">
    <property type="entry name" value="YVTN repeat-like/Quinoprotein amine dehydrogenase"/>
    <property type="match status" value="1"/>
</dbReference>
<evidence type="ECO:0000256" key="5">
    <source>
        <dbReference type="PROSITE-ProRule" id="PRU00433"/>
    </source>
</evidence>
<evidence type="ECO:0000259" key="7">
    <source>
        <dbReference type="PROSITE" id="PS51007"/>
    </source>
</evidence>
<name>A0A2P1PX48_9GAMM</name>
<dbReference type="InterPro" id="IPR032812">
    <property type="entry name" value="SbsA_Ig"/>
</dbReference>
<dbReference type="PROSITE" id="PS51007">
    <property type="entry name" value="CYTC"/>
    <property type="match status" value="2"/>
</dbReference>
<evidence type="ECO:0000313" key="9">
    <source>
        <dbReference type="EMBL" id="AVP99416.1"/>
    </source>
</evidence>
<dbReference type="OrthoDB" id="9805202at2"/>
<organism evidence="9 10">
    <name type="scientific">Ahniella affigens</name>
    <dbReference type="NCBI Taxonomy" id="2021234"/>
    <lineage>
        <taxon>Bacteria</taxon>
        <taxon>Pseudomonadati</taxon>
        <taxon>Pseudomonadota</taxon>
        <taxon>Gammaproteobacteria</taxon>
        <taxon>Lysobacterales</taxon>
        <taxon>Rhodanobacteraceae</taxon>
        <taxon>Ahniella</taxon>
    </lineage>
</organism>
<dbReference type="PROSITE" id="PS51175">
    <property type="entry name" value="CBM6"/>
    <property type="match status" value="1"/>
</dbReference>
<dbReference type="GO" id="GO:0009055">
    <property type="term" value="F:electron transfer activity"/>
    <property type="evidence" value="ECO:0007669"/>
    <property type="project" value="InterPro"/>
</dbReference>
<dbReference type="InterPro" id="IPR000601">
    <property type="entry name" value="PKD_dom"/>
</dbReference>
<feature type="domain" description="Cytochrome c" evidence="7">
    <location>
        <begin position="1196"/>
        <end position="1365"/>
    </location>
</feature>
<dbReference type="InterPro" id="IPR015943">
    <property type="entry name" value="WD40/YVTN_repeat-like_dom_sf"/>
</dbReference>
<dbReference type="InterPro" id="IPR013783">
    <property type="entry name" value="Ig-like_fold"/>
</dbReference>
<sequence>MGVAHSPDFRPPDLDPRCRFGWLFASSLVRRGLVLALGRARGIPSGDGLMNALGLFKSVTWRTLFKPARHAPCWLSDRTGVPSMRPDSLLLSLALLLTVGTATAQTTSDWPTGIGFQNVARTPGALVAGPFAVTDGRAAIMAWHNGVLFTVPEVPSSAPNSNFQARMWNLSDTANPRIIARAPATDRGGALGWSLGDTPMPINAHGYFHVGQNFMTGTAGHWLVVGADWPPEAPWSFRAVNGVPGITRDASGHLGAGTRGSLFAPWHIDETWWSYGAISGQASIRYGGPVFNPGSQLLSQWDHLGQTGVVGHPFLLGNLLIFASDQSRTGVATYDVSNPAQPVLLDVLKTGGPGGYWPELWGNDGELYIVFPYNDNGNGMRVVDATDPSDLRFVGDTALSRSNTGSGAMYGQFQDEFAFIGDHKIDMRTRQSVLQFPAEAAHIDIGQFAMPLGNLVVAGGTGSDQAIGIFAHQADPDTRPPSVAFHIPRAGQSNFPRGAPISLLIHETLDTLSLQVGTSLLLRRITGPGTFGPALPGTWIFSFDDVLTFQPNAQLDADASYEFRVVGVRDAAGNSMPAYAFTFSTGAALGGNRPPTVTGVSANLYPAPVAANIDFVATASDPDADTLQYRYDFGDGSAKTAWSASSSGQHAFAAAGHYRVSVQVRDPSGVIASRTTTVTTAAPAAGAPTQSSSIHCANAARRVFVANPDANTISVLNADTATLIAEYPVCADPRSLALSNSNQLWVACFDDDRVQVLNPDTGALLGELNTGYGSAPAALAIDPASANVFVSLQQRQEVRRYNAVSRQQTGSLPVAGRPRALAVSSDGSRVFATRFLSPKHHGETFEINAATMTLVAAHRINKFGDDANRDTTASGKGVINDLAGAALSPRTGRLFVTGNKPNSERGLLIHASQDLDTDNSVRNLLVEVDPTVADPNARVRRAIDIDNSDSAYALAFSPLGDYLFVSLQGMNELVVFDALAMDQSTGLGSQVTRLAVGAAPQGVCVDPQTERTFVQNFMGRSVTVLETGSLFREGQIAPPRTDIPVVANEPLTASQLLGKRVFYHAADPRMSAEGYLSCATCHLDGGEDGRVWDFTGRGEGLRNTTTLNGRGGTAHGNVHWSANFDEIQDFENDIRNAFGGSGFLTDPQFAATSAPLGPPKAGLSAELDGLAAYLGSLGNASIARSPFRNADGSFTTLAQTGETLFAREQCTSCHVPPTYTDSTLGAATLHDVGTLRDTSGQRLGGPLNGIDTPGLRGLHATAPYFHDGAAATLADVFRVTGGTRYPAETAQLQGGANLQNAFVDLNNDDLVRGRAYASVDSAGQAIVFNNVAGGAGGTGAIEIRFSNSRSGAQMQALSLVINGQTHAANAVPATNNSPSWRSTNWDVIRIENVPLLAGNSNVISIGTNGWYLSVDEIVVSTAADLTRANAHRRVAALPQGEQDALLAFLRELDGSPTPQATPLLFANGFE</sequence>
<dbReference type="InterPro" id="IPR009056">
    <property type="entry name" value="Cyt_c-like_dom"/>
</dbReference>
<dbReference type="InterPro" id="IPR011045">
    <property type="entry name" value="N2O_reductase_N"/>
</dbReference>
<feature type="domain" description="Cytochrome c" evidence="7">
    <location>
        <begin position="1053"/>
        <end position="1178"/>
    </location>
</feature>
<evidence type="ECO:0008006" key="11">
    <source>
        <dbReference type="Google" id="ProtNLM"/>
    </source>
</evidence>
<keyword evidence="2 5" id="KW-0479">Metal-binding</keyword>
<dbReference type="KEGG" id="xba:C7S18_20570"/>
<evidence type="ECO:0000313" key="10">
    <source>
        <dbReference type="Proteomes" id="UP000241074"/>
    </source>
</evidence>
<dbReference type="PANTHER" id="PTHR47197">
    <property type="entry name" value="PROTEIN NIRF"/>
    <property type="match status" value="1"/>
</dbReference>
<evidence type="ECO:0000256" key="1">
    <source>
        <dbReference type="ARBA" id="ARBA00022617"/>
    </source>
</evidence>
<evidence type="ECO:0000259" key="8">
    <source>
        <dbReference type="PROSITE" id="PS51175"/>
    </source>
</evidence>
<dbReference type="SUPFAM" id="SSF49785">
    <property type="entry name" value="Galactose-binding domain-like"/>
    <property type="match status" value="1"/>
</dbReference>
<accession>A0A2P1PX48</accession>
<reference evidence="9 10" key="1">
    <citation type="submission" date="2018-03" db="EMBL/GenBank/DDBJ databases">
        <title>Ahniella affigens gen. nov., sp. nov., a gammaproteobacterium isolated from sandy soil near a stream.</title>
        <authorList>
            <person name="Ko Y."/>
            <person name="Kim J.-H."/>
        </authorList>
    </citation>
    <scope>NUCLEOTIDE SEQUENCE [LARGE SCALE GENOMIC DNA]</scope>
    <source>
        <strain evidence="9 10">D13</strain>
    </source>
</reference>
<keyword evidence="3" id="KW-0732">Signal</keyword>
<dbReference type="GO" id="GO:0020037">
    <property type="term" value="F:heme binding"/>
    <property type="evidence" value="ECO:0007669"/>
    <property type="project" value="InterPro"/>
</dbReference>
<dbReference type="EMBL" id="CP027860">
    <property type="protein sequence ID" value="AVP99416.1"/>
    <property type="molecule type" value="Genomic_DNA"/>
</dbReference>
<feature type="domain" description="CBM6" evidence="8">
    <location>
        <begin position="1283"/>
        <end position="1420"/>
    </location>
</feature>
<keyword evidence="4 5" id="KW-0408">Iron</keyword>
<dbReference type="PANTHER" id="PTHR47197:SF3">
    <property type="entry name" value="DIHYDRO-HEME D1 DEHYDROGENASE"/>
    <property type="match status" value="1"/>
</dbReference>
<dbReference type="Proteomes" id="UP000241074">
    <property type="component" value="Chromosome"/>
</dbReference>
<keyword evidence="1 5" id="KW-0349">Heme</keyword>
<dbReference type="InterPro" id="IPR036909">
    <property type="entry name" value="Cyt_c-like_dom_sf"/>
</dbReference>
<dbReference type="PROSITE" id="PS50093">
    <property type="entry name" value="PKD"/>
    <property type="match status" value="1"/>
</dbReference>
<evidence type="ECO:0000259" key="6">
    <source>
        <dbReference type="PROSITE" id="PS50093"/>
    </source>
</evidence>
<evidence type="ECO:0000256" key="4">
    <source>
        <dbReference type="ARBA" id="ARBA00023004"/>
    </source>
</evidence>
<reference evidence="9 10" key="2">
    <citation type="submission" date="2018-03" db="EMBL/GenBank/DDBJ databases">
        <authorList>
            <person name="Keele B.F."/>
        </authorList>
    </citation>
    <scope>NUCLEOTIDE SEQUENCE [LARGE SCALE GENOMIC DNA]</scope>
    <source>
        <strain evidence="9 10">D13</strain>
    </source>
</reference>
<dbReference type="Pfam" id="PF18911">
    <property type="entry name" value="PKD_4"/>
    <property type="match status" value="1"/>
</dbReference>
<keyword evidence="10" id="KW-1185">Reference proteome</keyword>
<dbReference type="SMART" id="SM00089">
    <property type="entry name" value="PKD"/>
    <property type="match status" value="1"/>
</dbReference>
<protein>
    <recommendedName>
        <fullName evidence="11">PKD domain-containing protein</fullName>
    </recommendedName>
</protein>
<dbReference type="InterPro" id="IPR051200">
    <property type="entry name" value="Host-pathogen_enzymatic-act"/>
</dbReference>
<dbReference type="InterPro" id="IPR035986">
    <property type="entry name" value="PKD_dom_sf"/>
</dbReference>
<dbReference type="CDD" id="cd00146">
    <property type="entry name" value="PKD"/>
    <property type="match status" value="1"/>
</dbReference>
<dbReference type="Pfam" id="PF13205">
    <property type="entry name" value="Big_5"/>
    <property type="match status" value="1"/>
</dbReference>
<dbReference type="SUPFAM" id="SSF49299">
    <property type="entry name" value="PKD domain"/>
    <property type="match status" value="1"/>
</dbReference>
<proteinExistence type="predicted"/>
<dbReference type="GO" id="GO:0030246">
    <property type="term" value="F:carbohydrate binding"/>
    <property type="evidence" value="ECO:0007669"/>
    <property type="project" value="InterPro"/>
</dbReference>
<dbReference type="SUPFAM" id="SSF46626">
    <property type="entry name" value="Cytochrome c"/>
    <property type="match status" value="2"/>
</dbReference>
<gene>
    <name evidence="9" type="ORF">C7S18_20570</name>
</gene>